<dbReference type="InterPro" id="IPR009057">
    <property type="entry name" value="Homeodomain-like_sf"/>
</dbReference>
<dbReference type="InterPro" id="IPR018060">
    <property type="entry name" value="HTH_AraC"/>
</dbReference>
<dbReference type="InterPro" id="IPR001789">
    <property type="entry name" value="Sig_transdc_resp-reg_receiver"/>
</dbReference>
<keyword evidence="7" id="KW-0804">Transcription</keyword>
<dbReference type="SUPFAM" id="SSF52172">
    <property type="entry name" value="CheY-like"/>
    <property type="match status" value="1"/>
</dbReference>
<organism evidence="11 12">
    <name type="scientific">Paenibacillus flagellatus</name>
    <dbReference type="NCBI Taxonomy" id="2211139"/>
    <lineage>
        <taxon>Bacteria</taxon>
        <taxon>Bacillati</taxon>
        <taxon>Bacillota</taxon>
        <taxon>Bacilli</taxon>
        <taxon>Bacillales</taxon>
        <taxon>Paenibacillaceae</taxon>
        <taxon>Paenibacillus</taxon>
    </lineage>
</organism>
<dbReference type="GO" id="GO:0003700">
    <property type="term" value="F:DNA-binding transcription factor activity"/>
    <property type="evidence" value="ECO:0007669"/>
    <property type="project" value="InterPro"/>
</dbReference>
<dbReference type="EMBL" id="QJVJ01000007">
    <property type="protein sequence ID" value="PYI53356.1"/>
    <property type="molecule type" value="Genomic_DNA"/>
</dbReference>
<comment type="subcellular location">
    <subcellularLocation>
        <location evidence="1">Cytoplasm</location>
    </subcellularLocation>
</comment>
<dbReference type="Gene3D" id="1.10.10.60">
    <property type="entry name" value="Homeodomain-like"/>
    <property type="match status" value="2"/>
</dbReference>
<name>A0A2V5KV69_9BACL</name>
<reference evidence="11 12" key="1">
    <citation type="submission" date="2018-05" db="EMBL/GenBank/DDBJ databases">
        <title>Paenibacillus flagellatus sp. nov., isolated from selenium mineral soil.</title>
        <authorList>
            <person name="Dai X."/>
        </authorList>
    </citation>
    <scope>NUCLEOTIDE SEQUENCE [LARGE SCALE GENOMIC DNA]</scope>
    <source>
        <strain evidence="11 12">DXL2</strain>
    </source>
</reference>
<keyword evidence="3 8" id="KW-0597">Phosphoprotein</keyword>
<feature type="modified residue" description="4-aspartylphosphate" evidence="8">
    <location>
        <position position="73"/>
    </location>
</feature>
<keyword evidence="6" id="KW-0238">DNA-binding</keyword>
<dbReference type="Pfam" id="PF12833">
    <property type="entry name" value="HTH_18"/>
    <property type="match status" value="1"/>
</dbReference>
<dbReference type="Pfam" id="PF00072">
    <property type="entry name" value="Response_reg"/>
    <property type="match status" value="1"/>
</dbReference>
<keyword evidence="5" id="KW-0805">Transcription regulation</keyword>
<keyword evidence="4" id="KW-0902">Two-component regulatory system</keyword>
<gene>
    <name evidence="11" type="ORF">DLM86_16355</name>
</gene>
<evidence type="ECO:0000256" key="4">
    <source>
        <dbReference type="ARBA" id="ARBA00023012"/>
    </source>
</evidence>
<accession>A0A2V5KV69</accession>
<dbReference type="SUPFAM" id="SSF46689">
    <property type="entry name" value="Homeodomain-like"/>
    <property type="match status" value="2"/>
</dbReference>
<dbReference type="InterPro" id="IPR051552">
    <property type="entry name" value="HptR"/>
</dbReference>
<keyword evidence="12" id="KW-1185">Reference proteome</keyword>
<feature type="domain" description="HTH araC/xylS-type" evidence="9">
    <location>
        <begin position="471"/>
        <end position="570"/>
    </location>
</feature>
<dbReference type="CDD" id="cd17536">
    <property type="entry name" value="REC_YesN-like"/>
    <property type="match status" value="1"/>
</dbReference>
<dbReference type="Pfam" id="PF17853">
    <property type="entry name" value="GGDEF_2"/>
    <property type="match status" value="1"/>
</dbReference>
<dbReference type="SMART" id="SM00342">
    <property type="entry name" value="HTH_ARAC"/>
    <property type="match status" value="1"/>
</dbReference>
<evidence type="ECO:0000256" key="5">
    <source>
        <dbReference type="ARBA" id="ARBA00023015"/>
    </source>
</evidence>
<evidence type="ECO:0000259" key="10">
    <source>
        <dbReference type="PROSITE" id="PS50110"/>
    </source>
</evidence>
<comment type="caution">
    <text evidence="11">The sequence shown here is derived from an EMBL/GenBank/DDBJ whole genome shotgun (WGS) entry which is preliminary data.</text>
</comment>
<evidence type="ECO:0000313" key="11">
    <source>
        <dbReference type="EMBL" id="PYI53356.1"/>
    </source>
</evidence>
<protein>
    <recommendedName>
        <fullName evidence="13">DNA-binding response regulator</fullName>
    </recommendedName>
</protein>
<dbReference type="GO" id="GO:0043565">
    <property type="term" value="F:sequence-specific DNA binding"/>
    <property type="evidence" value="ECO:0007669"/>
    <property type="project" value="InterPro"/>
</dbReference>
<dbReference type="PANTHER" id="PTHR42713">
    <property type="entry name" value="HISTIDINE KINASE-RELATED"/>
    <property type="match status" value="1"/>
</dbReference>
<dbReference type="Gene3D" id="3.40.50.2300">
    <property type="match status" value="1"/>
</dbReference>
<dbReference type="GO" id="GO:0005737">
    <property type="term" value="C:cytoplasm"/>
    <property type="evidence" value="ECO:0007669"/>
    <property type="project" value="UniProtKB-SubCell"/>
</dbReference>
<evidence type="ECO:0000256" key="2">
    <source>
        <dbReference type="ARBA" id="ARBA00022490"/>
    </source>
</evidence>
<evidence type="ECO:0000313" key="12">
    <source>
        <dbReference type="Proteomes" id="UP000247476"/>
    </source>
</evidence>
<dbReference type="PROSITE" id="PS01124">
    <property type="entry name" value="HTH_ARAC_FAMILY_2"/>
    <property type="match status" value="1"/>
</dbReference>
<keyword evidence="2" id="KW-0963">Cytoplasm</keyword>
<evidence type="ECO:0000259" key="9">
    <source>
        <dbReference type="PROSITE" id="PS01124"/>
    </source>
</evidence>
<evidence type="ECO:0000256" key="8">
    <source>
        <dbReference type="PROSITE-ProRule" id="PRU00169"/>
    </source>
</evidence>
<dbReference type="PANTHER" id="PTHR42713:SF3">
    <property type="entry name" value="TRANSCRIPTIONAL REGULATORY PROTEIN HPTR"/>
    <property type="match status" value="1"/>
</dbReference>
<dbReference type="PROSITE" id="PS00041">
    <property type="entry name" value="HTH_ARAC_FAMILY_1"/>
    <property type="match status" value="1"/>
</dbReference>
<evidence type="ECO:0008006" key="13">
    <source>
        <dbReference type="Google" id="ProtNLM"/>
    </source>
</evidence>
<dbReference type="InterPro" id="IPR018062">
    <property type="entry name" value="HTH_AraC-typ_CS"/>
</dbReference>
<dbReference type="InterPro" id="IPR041522">
    <property type="entry name" value="CdaR_GGDEF"/>
</dbReference>
<evidence type="ECO:0000256" key="3">
    <source>
        <dbReference type="ARBA" id="ARBA00022553"/>
    </source>
</evidence>
<dbReference type="GO" id="GO:0000160">
    <property type="term" value="P:phosphorelay signal transduction system"/>
    <property type="evidence" value="ECO:0007669"/>
    <property type="project" value="UniProtKB-KW"/>
</dbReference>
<dbReference type="SMART" id="SM00448">
    <property type="entry name" value="REC"/>
    <property type="match status" value="1"/>
</dbReference>
<evidence type="ECO:0000256" key="7">
    <source>
        <dbReference type="ARBA" id="ARBA00023163"/>
    </source>
</evidence>
<sequence length="572" mass="63924">MCRKVAKSTRTSGGLAMSTVKLLLADDERIIRDGIRSHMDWERLGIELVGAAENGKEALDMLKSGPVDILLTDIHMPYMDGIQLCREARKLHPNIKIVVLSGYEEFEFAKQALEFAAMKYMLKPFTSRELEAVVLQAKQEVNGYRRAESTLQLTMKRLQESLPLLRENVLTRLVEGRMGEREARQRLESLEIGLSGDRFAVWIVEPEADPAPPAGAPPGGSGAGELHLLMLRDEIEAYMRNRKRALVFGGLNAGVVCIVEADGDDGSGRECGIEGGGAGAGDSLFDLADRLKAHVLDTLHLSVSIGLGGVKDGLEGVAESYREAAEALEYRFLIGDASVIPVDYINFTSEPGLTAVPDKHIERLTTAVRLGNKAGIRGELDAVFAAVRAHPGTPIGDIKLYMKEFLALSLRQLLQSGVRLKEMYGKEFDPYSAVDHYRTMDDMQRGIRTLFAELADFVRDKRGNKTRSVIRRAVEFIDAHYKIEDLSINRLSEELQMNTSYFSRLFKQETGCTFTEYLARTRVEKAKRLLRETTMRVSEITFEVGLKDPFYFSTLFKKVTGQNPTEYRERAE</sequence>
<evidence type="ECO:0000256" key="1">
    <source>
        <dbReference type="ARBA" id="ARBA00004496"/>
    </source>
</evidence>
<feature type="domain" description="Response regulatory" evidence="10">
    <location>
        <begin position="21"/>
        <end position="138"/>
    </location>
</feature>
<dbReference type="Proteomes" id="UP000247476">
    <property type="component" value="Unassembled WGS sequence"/>
</dbReference>
<dbReference type="PROSITE" id="PS50110">
    <property type="entry name" value="RESPONSE_REGULATORY"/>
    <property type="match status" value="1"/>
</dbReference>
<dbReference type="InterPro" id="IPR011006">
    <property type="entry name" value="CheY-like_superfamily"/>
</dbReference>
<evidence type="ECO:0000256" key="6">
    <source>
        <dbReference type="ARBA" id="ARBA00023125"/>
    </source>
</evidence>
<proteinExistence type="predicted"/>
<dbReference type="AlphaFoldDB" id="A0A2V5KV69"/>